<protein>
    <submittedName>
        <fullName evidence="1">Uncharacterized protein</fullName>
    </submittedName>
</protein>
<dbReference type="EMBL" id="GDIQ01028494">
    <property type="protein sequence ID" value="JAN66243.1"/>
    <property type="molecule type" value="Transcribed_RNA"/>
</dbReference>
<organism evidence="1">
    <name type="scientific">Daphnia magna</name>
    <dbReference type="NCBI Taxonomy" id="35525"/>
    <lineage>
        <taxon>Eukaryota</taxon>
        <taxon>Metazoa</taxon>
        <taxon>Ecdysozoa</taxon>
        <taxon>Arthropoda</taxon>
        <taxon>Crustacea</taxon>
        <taxon>Branchiopoda</taxon>
        <taxon>Diplostraca</taxon>
        <taxon>Cladocera</taxon>
        <taxon>Anomopoda</taxon>
        <taxon>Daphniidae</taxon>
        <taxon>Daphnia</taxon>
    </lineage>
</organism>
<proteinExistence type="predicted"/>
<name>A0A0P6GVU6_9CRUS</name>
<sequence>MLVRILSPAADFLRKNNLTPYSINISAIARSFNRFKYSFTVCLLKLMKEIENKLKRCIRKQSFLF</sequence>
<dbReference type="AlphaFoldDB" id="A0A0P6GVU6"/>
<accession>A0A0P6GVU6</accession>
<reference evidence="1" key="1">
    <citation type="submission" date="2015-10" db="EMBL/GenBank/DDBJ databases">
        <title>EvidentialGene: Evidence-directed Construction of Complete mRNA Transcriptomes without Genomes.</title>
        <authorList>
            <person name="Gilbert D.G."/>
        </authorList>
    </citation>
    <scope>NUCLEOTIDE SEQUENCE</scope>
</reference>
<evidence type="ECO:0000313" key="1">
    <source>
        <dbReference type="EMBL" id="JAN66243.1"/>
    </source>
</evidence>